<keyword evidence="2" id="KW-0732">Signal</keyword>
<feature type="region of interest" description="Disordered" evidence="1">
    <location>
        <begin position="196"/>
        <end position="215"/>
    </location>
</feature>
<feature type="chain" id="PRO_5012971560" description="DUF4294 domain-containing protein" evidence="2">
    <location>
        <begin position="20"/>
        <end position="215"/>
    </location>
</feature>
<dbReference type="AlphaFoldDB" id="A0A2D0N034"/>
<feature type="compositionally biased region" description="Acidic residues" evidence="1">
    <location>
        <begin position="204"/>
        <end position="215"/>
    </location>
</feature>
<evidence type="ECO:0008006" key="5">
    <source>
        <dbReference type="Google" id="ProtNLM"/>
    </source>
</evidence>
<feature type="signal peptide" evidence="2">
    <location>
        <begin position="1"/>
        <end position="19"/>
    </location>
</feature>
<dbReference type="OrthoDB" id="1491885at2"/>
<proteinExistence type="predicted"/>
<evidence type="ECO:0000256" key="2">
    <source>
        <dbReference type="SAM" id="SignalP"/>
    </source>
</evidence>
<dbReference type="InterPro" id="IPR025636">
    <property type="entry name" value="DUF4294"/>
</dbReference>
<organism evidence="3 4">
    <name type="scientific">Flavilitoribacter nigricans (strain ATCC 23147 / DSM 23189 / NBRC 102662 / NCIMB 1420 / SS-2)</name>
    <name type="common">Lewinella nigricans</name>
    <dbReference type="NCBI Taxonomy" id="1122177"/>
    <lineage>
        <taxon>Bacteria</taxon>
        <taxon>Pseudomonadati</taxon>
        <taxon>Bacteroidota</taxon>
        <taxon>Saprospiria</taxon>
        <taxon>Saprospirales</taxon>
        <taxon>Lewinellaceae</taxon>
        <taxon>Flavilitoribacter</taxon>
    </lineage>
</organism>
<protein>
    <recommendedName>
        <fullName evidence="5">DUF4294 domain-containing protein</fullName>
    </recommendedName>
</protein>
<comment type="caution">
    <text evidence="3">The sequence shown here is derived from an EMBL/GenBank/DDBJ whole genome shotgun (WGS) entry which is preliminary data.</text>
</comment>
<keyword evidence="4" id="KW-1185">Reference proteome</keyword>
<gene>
    <name evidence="3" type="ORF">CRP01_35925</name>
</gene>
<dbReference type="Proteomes" id="UP000223913">
    <property type="component" value="Unassembled WGS sequence"/>
</dbReference>
<evidence type="ECO:0000256" key="1">
    <source>
        <dbReference type="SAM" id="MobiDB-lite"/>
    </source>
</evidence>
<sequence>MKAGYLFFFFCLTALGLSAQNNTGYTRVGERYFPYTIDECGDTLILASLDDVTVSTPRSFNSDEEYRRFRRYRRYALKVYPYAVEAIRIFRELENETEDMKKRARKKHIRDLQKEMKDKFSDPLKDLTKTQGMILIKMIEKELDTPMYFLIKDLRSGLTATYWKLIGGLYGHDLKEGYIEGQDPVLDAVLNDLDVSYDAPPPSMDDDDLEEEQEK</sequence>
<reference evidence="3 4" key="1">
    <citation type="submission" date="2017-10" db="EMBL/GenBank/DDBJ databases">
        <title>The draft genome sequence of Lewinella nigricans NBRC 102662.</title>
        <authorList>
            <person name="Wang K."/>
        </authorList>
    </citation>
    <scope>NUCLEOTIDE SEQUENCE [LARGE SCALE GENOMIC DNA]</scope>
    <source>
        <strain evidence="3 4">NBRC 102662</strain>
    </source>
</reference>
<dbReference type="Pfam" id="PF14127">
    <property type="entry name" value="DUF4294"/>
    <property type="match status" value="1"/>
</dbReference>
<dbReference type="EMBL" id="PDUD01000050">
    <property type="protein sequence ID" value="PHN01736.1"/>
    <property type="molecule type" value="Genomic_DNA"/>
</dbReference>
<evidence type="ECO:0000313" key="4">
    <source>
        <dbReference type="Proteomes" id="UP000223913"/>
    </source>
</evidence>
<name>A0A2D0N034_FLAN2</name>
<dbReference type="RefSeq" id="WP_099154922.1">
    <property type="nucleotide sequence ID" value="NZ_PDUD01000050.1"/>
</dbReference>
<evidence type="ECO:0000313" key="3">
    <source>
        <dbReference type="EMBL" id="PHN01736.1"/>
    </source>
</evidence>
<accession>A0A2D0N034</accession>